<dbReference type="AlphaFoldDB" id="A0A8S0VT58"/>
<organism evidence="4 5">
    <name type="scientific">Cyclocybe aegerita</name>
    <name type="common">Black poplar mushroom</name>
    <name type="synonym">Agrocybe aegerita</name>
    <dbReference type="NCBI Taxonomy" id="1973307"/>
    <lineage>
        <taxon>Eukaryota</taxon>
        <taxon>Fungi</taxon>
        <taxon>Dikarya</taxon>
        <taxon>Basidiomycota</taxon>
        <taxon>Agaricomycotina</taxon>
        <taxon>Agaricomycetes</taxon>
        <taxon>Agaricomycetidae</taxon>
        <taxon>Agaricales</taxon>
        <taxon>Agaricineae</taxon>
        <taxon>Bolbitiaceae</taxon>
        <taxon>Cyclocybe</taxon>
    </lineage>
</organism>
<name>A0A8S0VT58_CYCAE</name>
<keyword evidence="3" id="KW-0812">Transmembrane</keyword>
<comment type="caution">
    <text evidence="4">The sequence shown here is derived from an EMBL/GenBank/DDBJ whole genome shotgun (WGS) entry which is preliminary data.</text>
</comment>
<proteinExistence type="predicted"/>
<reference evidence="4 5" key="1">
    <citation type="submission" date="2020-01" db="EMBL/GenBank/DDBJ databases">
        <authorList>
            <person name="Gupta K D."/>
        </authorList>
    </citation>
    <scope>NUCLEOTIDE SEQUENCE [LARGE SCALE GENOMIC DNA]</scope>
</reference>
<evidence type="ECO:0000256" key="3">
    <source>
        <dbReference type="SAM" id="Phobius"/>
    </source>
</evidence>
<dbReference type="Proteomes" id="UP000467700">
    <property type="component" value="Unassembled WGS sequence"/>
</dbReference>
<sequence length="165" mass="18185">MLYLLRASPAPRVRVCVSIDAVLQLPFGIAIVIEVIKVLNLLQLLKLLKAQHHLLPVPHALLLRRGPPQPQLYSGTFPAMIPIFLLGSAVYLGLELTQLKLAHEKYMEESEKEVMALEAEIDALQDARVNVQAQASNPPISPAISPSASGDPASSPTPRSRWRFW</sequence>
<dbReference type="EMBL" id="CACVBS010000024">
    <property type="protein sequence ID" value="CAA7259530.1"/>
    <property type="molecule type" value="Genomic_DNA"/>
</dbReference>
<dbReference type="OrthoDB" id="3359404at2759"/>
<keyword evidence="3" id="KW-1133">Transmembrane helix</keyword>
<keyword evidence="1" id="KW-0175">Coiled coil</keyword>
<gene>
    <name evidence="4" type="ORF">AAE3_LOCUS1637</name>
</gene>
<evidence type="ECO:0000313" key="5">
    <source>
        <dbReference type="Proteomes" id="UP000467700"/>
    </source>
</evidence>
<evidence type="ECO:0000256" key="2">
    <source>
        <dbReference type="SAM" id="MobiDB-lite"/>
    </source>
</evidence>
<feature type="transmembrane region" description="Helical" evidence="3">
    <location>
        <begin position="72"/>
        <end position="94"/>
    </location>
</feature>
<keyword evidence="3" id="KW-0472">Membrane</keyword>
<keyword evidence="5" id="KW-1185">Reference proteome</keyword>
<feature type="compositionally biased region" description="Low complexity" evidence="2">
    <location>
        <begin position="134"/>
        <end position="158"/>
    </location>
</feature>
<accession>A0A8S0VT58</accession>
<feature type="region of interest" description="Disordered" evidence="2">
    <location>
        <begin position="134"/>
        <end position="165"/>
    </location>
</feature>
<protein>
    <submittedName>
        <fullName evidence="4">Uncharacterized protein</fullName>
    </submittedName>
</protein>
<evidence type="ECO:0000256" key="1">
    <source>
        <dbReference type="SAM" id="Coils"/>
    </source>
</evidence>
<feature type="transmembrane region" description="Helical" evidence="3">
    <location>
        <begin position="21"/>
        <end position="39"/>
    </location>
</feature>
<feature type="coiled-coil region" evidence="1">
    <location>
        <begin position="100"/>
        <end position="134"/>
    </location>
</feature>
<evidence type="ECO:0000313" key="4">
    <source>
        <dbReference type="EMBL" id="CAA7259530.1"/>
    </source>
</evidence>